<feature type="chain" id="PRO_5034400830" description="Reelin domain-containing protein" evidence="1">
    <location>
        <begin position="20"/>
        <end position="108"/>
    </location>
</feature>
<organism evidence="2 3">
    <name type="scientific">Rhizoctonia solani</name>
    <dbReference type="NCBI Taxonomy" id="456999"/>
    <lineage>
        <taxon>Eukaryota</taxon>
        <taxon>Fungi</taxon>
        <taxon>Dikarya</taxon>
        <taxon>Basidiomycota</taxon>
        <taxon>Agaricomycotina</taxon>
        <taxon>Agaricomycetes</taxon>
        <taxon>Cantharellales</taxon>
        <taxon>Ceratobasidiaceae</taxon>
        <taxon>Rhizoctonia</taxon>
    </lineage>
</organism>
<name>A0A8H2WU90_9AGAM</name>
<dbReference type="EMBL" id="CAJMWZ010000002">
    <property type="protein sequence ID" value="CAE6409001.1"/>
    <property type="molecule type" value="Genomic_DNA"/>
</dbReference>
<accession>A0A8H2WU90</accession>
<proteinExistence type="predicted"/>
<dbReference type="AlphaFoldDB" id="A0A8H2WU90"/>
<gene>
    <name evidence="2" type="ORF">RDB_LOCUS95</name>
</gene>
<evidence type="ECO:0008006" key="4">
    <source>
        <dbReference type="Google" id="ProtNLM"/>
    </source>
</evidence>
<evidence type="ECO:0000256" key="1">
    <source>
        <dbReference type="SAM" id="SignalP"/>
    </source>
</evidence>
<protein>
    <recommendedName>
        <fullName evidence="4">Reelin domain-containing protein</fullName>
    </recommendedName>
</protein>
<comment type="caution">
    <text evidence="2">The sequence shown here is derived from an EMBL/GenBank/DDBJ whole genome shotgun (WGS) entry which is preliminary data.</text>
</comment>
<dbReference type="Proteomes" id="UP000663850">
    <property type="component" value="Unassembled WGS sequence"/>
</dbReference>
<evidence type="ECO:0000313" key="3">
    <source>
        <dbReference type="Proteomes" id="UP000663850"/>
    </source>
</evidence>
<feature type="signal peptide" evidence="1">
    <location>
        <begin position="1"/>
        <end position="19"/>
    </location>
</feature>
<sequence length="108" mass="11251">MKLSSVVAILAFSASMVVGSPAGIPQTLQKRCSNEGEGNSDVVFFSTIVATVTGESLHANHYLSFDEASQLQLADKSRHSIIALSDAFGPGKGDAGEALVVCGSYQIF</sequence>
<reference evidence="2" key="1">
    <citation type="submission" date="2021-01" db="EMBL/GenBank/DDBJ databases">
        <authorList>
            <person name="Kaushik A."/>
        </authorList>
    </citation>
    <scope>NUCLEOTIDE SEQUENCE</scope>
    <source>
        <strain evidence="2">Type strain: AG8-Rh-89/</strain>
    </source>
</reference>
<evidence type="ECO:0000313" key="2">
    <source>
        <dbReference type="EMBL" id="CAE6409001.1"/>
    </source>
</evidence>
<keyword evidence="1" id="KW-0732">Signal</keyword>